<evidence type="ECO:0000313" key="2">
    <source>
        <dbReference type="EMBL" id="ASD62486.1"/>
    </source>
</evidence>
<dbReference type="OrthoDB" id="9885091at2"/>
<accession>A0A1Z3N4T0</accession>
<reference evidence="2 3" key="1">
    <citation type="submission" date="2017-04" db="EMBL/GenBank/DDBJ databases">
        <title>Whole genome sequence of Bdellovibrio bacteriovorus strain SSB218315.</title>
        <authorList>
            <person name="Oyedara O."/>
            <person name="Rodriguez-Perez M.A."/>
        </authorList>
    </citation>
    <scope>NUCLEOTIDE SEQUENCE [LARGE SCALE GENOMIC DNA]</scope>
    <source>
        <strain evidence="2 3">SSB218315</strain>
    </source>
</reference>
<keyword evidence="1" id="KW-1133">Transmembrane helix</keyword>
<organism evidence="2 3">
    <name type="scientific">Bdellovibrio bacteriovorus</name>
    <dbReference type="NCBI Taxonomy" id="959"/>
    <lineage>
        <taxon>Bacteria</taxon>
        <taxon>Pseudomonadati</taxon>
        <taxon>Bdellovibrionota</taxon>
        <taxon>Bdellovibrionia</taxon>
        <taxon>Bdellovibrionales</taxon>
        <taxon>Pseudobdellovibrionaceae</taxon>
        <taxon>Bdellovibrio</taxon>
    </lineage>
</organism>
<feature type="transmembrane region" description="Helical" evidence="1">
    <location>
        <begin position="9"/>
        <end position="32"/>
    </location>
</feature>
<keyword evidence="1" id="KW-0472">Membrane</keyword>
<evidence type="ECO:0000313" key="3">
    <source>
        <dbReference type="Proteomes" id="UP000197003"/>
    </source>
</evidence>
<feature type="transmembrane region" description="Helical" evidence="1">
    <location>
        <begin position="52"/>
        <end position="72"/>
    </location>
</feature>
<protein>
    <recommendedName>
        <fullName evidence="4">DUF1772 domain-containing protein</fullName>
    </recommendedName>
</protein>
<evidence type="ECO:0000256" key="1">
    <source>
        <dbReference type="SAM" id="Phobius"/>
    </source>
</evidence>
<dbReference type="AlphaFoldDB" id="A0A1Z3N4T0"/>
<dbReference type="RefSeq" id="WP_088564124.1">
    <property type="nucleotide sequence ID" value="NZ_CP020946.1"/>
</dbReference>
<keyword evidence="1" id="KW-0812">Transmembrane</keyword>
<gene>
    <name evidence="2" type="ORF">B9G79_02350</name>
</gene>
<dbReference type="EMBL" id="CP020946">
    <property type="protein sequence ID" value="ASD62486.1"/>
    <property type="molecule type" value="Genomic_DNA"/>
</dbReference>
<feature type="transmembrane region" description="Helical" evidence="1">
    <location>
        <begin position="84"/>
        <end position="101"/>
    </location>
</feature>
<sequence length="162" mass="18661">MKIRAWARFVAIICMGLLAGHSLSMVAIIGPAVNSLGPQSFVEVNSITEPTFAAIFPYFFAVLLGSLAIWWICLVKHWKSREFLMLNLALLCFVDQLYVTYRAQVPLNKLMTAWKQTHHLPSNWEHLRTEWLSMMKYHLALSVVAFILLLIAHHRRQKTEVL</sequence>
<feature type="transmembrane region" description="Helical" evidence="1">
    <location>
        <begin position="134"/>
        <end position="152"/>
    </location>
</feature>
<dbReference type="Proteomes" id="UP000197003">
    <property type="component" value="Chromosome"/>
</dbReference>
<evidence type="ECO:0008006" key="4">
    <source>
        <dbReference type="Google" id="ProtNLM"/>
    </source>
</evidence>
<name>A0A1Z3N4T0_BDEBC</name>
<proteinExistence type="predicted"/>